<dbReference type="Gramene" id="Kaladp0040s0154.1.v1.1">
    <property type="protein sequence ID" value="Kaladp0040s0154.1.v1.1"/>
    <property type="gene ID" value="Kaladp0040s0154.v1.1"/>
</dbReference>
<reference evidence="6" key="1">
    <citation type="submission" date="2021-01" db="UniProtKB">
        <authorList>
            <consortium name="EnsemblPlants"/>
        </authorList>
    </citation>
    <scope>IDENTIFICATION</scope>
</reference>
<protein>
    <recommendedName>
        <fullName evidence="5">SBP-type domain-containing protein</fullName>
    </recommendedName>
</protein>
<dbReference type="Proteomes" id="UP000594263">
    <property type="component" value="Unplaced"/>
</dbReference>
<dbReference type="EnsemblPlants" id="Kaladp0040s0154.1.v1.1">
    <property type="protein sequence ID" value="Kaladp0040s0154.1.v1.1"/>
    <property type="gene ID" value="Kaladp0040s0154.v1.1"/>
</dbReference>
<evidence type="ECO:0000259" key="5">
    <source>
        <dbReference type="PROSITE" id="PS51141"/>
    </source>
</evidence>
<dbReference type="Gene3D" id="4.10.1100.10">
    <property type="entry name" value="Transcription factor, SBP-box domain"/>
    <property type="match status" value="1"/>
</dbReference>
<dbReference type="GO" id="GO:0003677">
    <property type="term" value="F:DNA binding"/>
    <property type="evidence" value="ECO:0007669"/>
    <property type="project" value="InterPro"/>
</dbReference>
<keyword evidence="7" id="KW-1185">Reference proteome</keyword>
<evidence type="ECO:0000313" key="6">
    <source>
        <dbReference type="EnsemblPlants" id="Kaladp0040s0154.1.v1.1"/>
    </source>
</evidence>
<evidence type="ECO:0000256" key="4">
    <source>
        <dbReference type="PROSITE-ProRule" id="PRU00470"/>
    </source>
</evidence>
<dbReference type="GO" id="GO:0008270">
    <property type="term" value="F:zinc ion binding"/>
    <property type="evidence" value="ECO:0007669"/>
    <property type="project" value="UniProtKB-KW"/>
</dbReference>
<dbReference type="AlphaFoldDB" id="A0A7N0ZVB2"/>
<dbReference type="PROSITE" id="PS51141">
    <property type="entry name" value="ZF_SBP"/>
    <property type="match status" value="1"/>
</dbReference>
<evidence type="ECO:0000256" key="3">
    <source>
        <dbReference type="ARBA" id="ARBA00022833"/>
    </source>
</evidence>
<dbReference type="PANTHER" id="PTHR31251:SF208">
    <property type="entry name" value="SQUAMOSA PROMOTER-BINDING-LIKE PROTEIN 18"/>
    <property type="match status" value="1"/>
</dbReference>
<dbReference type="InterPro" id="IPR036893">
    <property type="entry name" value="SBP_sf"/>
</dbReference>
<dbReference type="OMA" id="FHCLVEF"/>
<dbReference type="PANTHER" id="PTHR31251">
    <property type="entry name" value="SQUAMOSA PROMOTER-BINDING-LIKE PROTEIN 4"/>
    <property type="match status" value="1"/>
</dbReference>
<name>A0A7N0ZVB2_KALFE</name>
<dbReference type="Pfam" id="PF03110">
    <property type="entry name" value="SBP"/>
    <property type="match status" value="1"/>
</dbReference>
<dbReference type="GO" id="GO:0005634">
    <property type="term" value="C:nucleus"/>
    <property type="evidence" value="ECO:0007669"/>
    <property type="project" value="InterPro"/>
</dbReference>
<evidence type="ECO:0000256" key="1">
    <source>
        <dbReference type="ARBA" id="ARBA00022723"/>
    </source>
</evidence>
<keyword evidence="2 4" id="KW-0863">Zinc-finger</keyword>
<sequence length="340" mass="37819">MWDLLQGHHIGTSLTSSKRAYSLMLLSFALAFRVLKKICVVNLKLERMGDINIFVDRYSDGCVANLSKCRDYHRRHKVCEAHSKTSRVTIGGQEQRFCQQCSRFHSLGEFDDSKRSCRKRLDGHNRRRRKPQPDSLYLSSSKYISTHQGSKFVSYGTQYFPNSAVAASSWNDAAKAENNHPYPSNSQLNFGANNFPSCFSQGYSGEKQFPFLQSADQSVHVSQPHLSITLEDVASSNSGHKLLSSDGFDRVIDSDRASSLLSSSHPETSRFTPTQLVLCPTQPSIPTHLYNGVATESASAMDSPLLADSRSNNGNSSMDFPEIIQNGSDVCHQTISFSWG</sequence>
<evidence type="ECO:0000256" key="2">
    <source>
        <dbReference type="ARBA" id="ARBA00022771"/>
    </source>
</evidence>
<dbReference type="InterPro" id="IPR044817">
    <property type="entry name" value="SBP-like"/>
</dbReference>
<evidence type="ECO:0000313" key="7">
    <source>
        <dbReference type="Proteomes" id="UP000594263"/>
    </source>
</evidence>
<keyword evidence="1" id="KW-0479">Metal-binding</keyword>
<feature type="domain" description="SBP-type" evidence="5">
    <location>
        <begin position="54"/>
        <end position="131"/>
    </location>
</feature>
<proteinExistence type="predicted"/>
<dbReference type="SUPFAM" id="SSF103612">
    <property type="entry name" value="SBT domain"/>
    <property type="match status" value="1"/>
</dbReference>
<keyword evidence="3" id="KW-0862">Zinc</keyword>
<accession>A0A7N0ZVB2</accession>
<dbReference type="InterPro" id="IPR004333">
    <property type="entry name" value="SBP_dom"/>
</dbReference>
<organism evidence="6 7">
    <name type="scientific">Kalanchoe fedtschenkoi</name>
    <name type="common">Lavender scallops</name>
    <name type="synonym">South American air plant</name>
    <dbReference type="NCBI Taxonomy" id="63787"/>
    <lineage>
        <taxon>Eukaryota</taxon>
        <taxon>Viridiplantae</taxon>
        <taxon>Streptophyta</taxon>
        <taxon>Embryophyta</taxon>
        <taxon>Tracheophyta</taxon>
        <taxon>Spermatophyta</taxon>
        <taxon>Magnoliopsida</taxon>
        <taxon>eudicotyledons</taxon>
        <taxon>Gunneridae</taxon>
        <taxon>Pentapetalae</taxon>
        <taxon>Saxifragales</taxon>
        <taxon>Crassulaceae</taxon>
        <taxon>Kalanchoe</taxon>
    </lineage>
</organism>